<sequence>MYMHMAPGSLERAAPATPQREKQQLVLSRSGGNIRLSCSWKTLEVPSTYLSILRNYLHLTNQVRGGILD</sequence>
<name>A0A151MXA1_ALLMI</name>
<accession>A0A151MXA1</accession>
<comment type="caution">
    <text evidence="2">The sequence shown here is derived from an EMBL/GenBank/DDBJ whole genome shotgun (WGS) entry which is preliminary data.</text>
</comment>
<proteinExistence type="predicted"/>
<dbReference type="AlphaFoldDB" id="A0A151MXA1"/>
<evidence type="ECO:0000256" key="1">
    <source>
        <dbReference type="SAM" id="MobiDB-lite"/>
    </source>
</evidence>
<protein>
    <submittedName>
        <fullName evidence="2">Uncharacterized protein</fullName>
    </submittedName>
</protein>
<evidence type="ECO:0000313" key="2">
    <source>
        <dbReference type="EMBL" id="KYO29130.1"/>
    </source>
</evidence>
<gene>
    <name evidence="2" type="ORF">Y1Q_0009920</name>
</gene>
<keyword evidence="3" id="KW-1185">Reference proteome</keyword>
<reference evidence="2 3" key="1">
    <citation type="journal article" date="2012" name="Genome Biol.">
        <title>Sequencing three crocodilian genomes to illuminate the evolution of archosaurs and amniotes.</title>
        <authorList>
            <person name="St John J.A."/>
            <person name="Braun E.L."/>
            <person name="Isberg S.R."/>
            <person name="Miles L.G."/>
            <person name="Chong A.Y."/>
            <person name="Gongora J."/>
            <person name="Dalzell P."/>
            <person name="Moran C."/>
            <person name="Bed'hom B."/>
            <person name="Abzhanov A."/>
            <person name="Burgess S.C."/>
            <person name="Cooksey A.M."/>
            <person name="Castoe T.A."/>
            <person name="Crawford N.G."/>
            <person name="Densmore L.D."/>
            <person name="Drew J.C."/>
            <person name="Edwards S.V."/>
            <person name="Faircloth B.C."/>
            <person name="Fujita M.K."/>
            <person name="Greenwold M.J."/>
            <person name="Hoffmann F.G."/>
            <person name="Howard J.M."/>
            <person name="Iguchi T."/>
            <person name="Janes D.E."/>
            <person name="Khan S.Y."/>
            <person name="Kohno S."/>
            <person name="de Koning A.J."/>
            <person name="Lance S.L."/>
            <person name="McCarthy F.M."/>
            <person name="McCormack J.E."/>
            <person name="Merchant M.E."/>
            <person name="Peterson D.G."/>
            <person name="Pollock D.D."/>
            <person name="Pourmand N."/>
            <person name="Raney B.J."/>
            <person name="Roessler K.A."/>
            <person name="Sanford J.R."/>
            <person name="Sawyer R.H."/>
            <person name="Schmidt C.J."/>
            <person name="Triplett E.W."/>
            <person name="Tuberville T.D."/>
            <person name="Venegas-Anaya M."/>
            <person name="Howard J.T."/>
            <person name="Jarvis E.D."/>
            <person name="Guillette L.J.Jr."/>
            <person name="Glenn T.C."/>
            <person name="Green R.E."/>
            <person name="Ray D.A."/>
        </authorList>
    </citation>
    <scope>NUCLEOTIDE SEQUENCE [LARGE SCALE GENOMIC DNA]</scope>
    <source>
        <strain evidence="2">KSC_2009_1</strain>
    </source>
</reference>
<organism evidence="2 3">
    <name type="scientific">Alligator mississippiensis</name>
    <name type="common">American alligator</name>
    <dbReference type="NCBI Taxonomy" id="8496"/>
    <lineage>
        <taxon>Eukaryota</taxon>
        <taxon>Metazoa</taxon>
        <taxon>Chordata</taxon>
        <taxon>Craniata</taxon>
        <taxon>Vertebrata</taxon>
        <taxon>Euteleostomi</taxon>
        <taxon>Archelosauria</taxon>
        <taxon>Archosauria</taxon>
        <taxon>Crocodylia</taxon>
        <taxon>Alligatoridae</taxon>
        <taxon>Alligatorinae</taxon>
        <taxon>Alligator</taxon>
    </lineage>
</organism>
<feature type="region of interest" description="Disordered" evidence="1">
    <location>
        <begin position="1"/>
        <end position="22"/>
    </location>
</feature>
<evidence type="ECO:0000313" key="3">
    <source>
        <dbReference type="Proteomes" id="UP000050525"/>
    </source>
</evidence>
<dbReference type="Proteomes" id="UP000050525">
    <property type="component" value="Unassembled WGS sequence"/>
</dbReference>
<dbReference type="EMBL" id="AKHW03004724">
    <property type="protein sequence ID" value="KYO29130.1"/>
    <property type="molecule type" value="Genomic_DNA"/>
</dbReference>